<evidence type="ECO:0000313" key="1">
    <source>
        <dbReference type="EMBL" id="TXS89617.1"/>
    </source>
</evidence>
<protein>
    <recommendedName>
        <fullName evidence="3">Carboxymuconolactone decarboxylase family protein</fullName>
    </recommendedName>
</protein>
<dbReference type="AlphaFoldDB" id="A0A5C8ZQ40"/>
<reference evidence="1 2" key="1">
    <citation type="submission" date="2019-08" db="EMBL/GenBank/DDBJ databases">
        <title>Parahaliea maris sp. nov., isolated from the surface seawater.</title>
        <authorList>
            <person name="Liu Y."/>
        </authorList>
    </citation>
    <scope>NUCLEOTIDE SEQUENCE [LARGE SCALE GENOMIC DNA]</scope>
    <source>
        <strain evidence="1 2">S2-26</strain>
    </source>
</reference>
<dbReference type="RefSeq" id="WP_148065475.1">
    <property type="nucleotide sequence ID" value="NZ_VRYZ01000008.1"/>
</dbReference>
<name>A0A5C8ZQ40_9GAMM</name>
<organism evidence="1 2">
    <name type="scientific">Parahaliea aestuarii</name>
    <dbReference type="NCBI Taxonomy" id="1852021"/>
    <lineage>
        <taxon>Bacteria</taxon>
        <taxon>Pseudomonadati</taxon>
        <taxon>Pseudomonadota</taxon>
        <taxon>Gammaproteobacteria</taxon>
        <taxon>Cellvibrionales</taxon>
        <taxon>Halieaceae</taxon>
        <taxon>Parahaliea</taxon>
    </lineage>
</organism>
<gene>
    <name evidence="1" type="ORF">FVW59_16500</name>
</gene>
<evidence type="ECO:0008006" key="3">
    <source>
        <dbReference type="Google" id="ProtNLM"/>
    </source>
</evidence>
<keyword evidence="2" id="KW-1185">Reference proteome</keyword>
<accession>A0A5C8ZQ40</accession>
<proteinExistence type="predicted"/>
<dbReference type="PANTHER" id="PTHR34846">
    <property type="entry name" value="4-CARBOXYMUCONOLACTONE DECARBOXYLASE FAMILY PROTEIN (AFU_ORTHOLOGUE AFUA_6G11590)"/>
    <property type="match status" value="1"/>
</dbReference>
<dbReference type="SUPFAM" id="SSF69118">
    <property type="entry name" value="AhpD-like"/>
    <property type="match status" value="1"/>
</dbReference>
<dbReference type="OrthoDB" id="5732793at2"/>
<dbReference type="Proteomes" id="UP000321933">
    <property type="component" value="Unassembled WGS sequence"/>
</dbReference>
<comment type="caution">
    <text evidence="1">The sequence shown here is derived from an EMBL/GenBank/DDBJ whole genome shotgun (WGS) entry which is preliminary data.</text>
</comment>
<sequence length="151" mass="16929">MTWFSPATSRDGVLSTVPDFQRGFDALYASLWSQQAMPAAILELCRLRIAQMHRCEVEWQRKSFALPQEQRDQLKDWHRSPAFSAAERACLDLCEVYTADPAAISDAQADAVKAHFGEAGFVALAEAMGLFFGLTRLSLLWQLQPEGLLHD</sequence>
<dbReference type="EMBL" id="VRYZ01000008">
    <property type="protein sequence ID" value="TXS89617.1"/>
    <property type="molecule type" value="Genomic_DNA"/>
</dbReference>
<dbReference type="Gene3D" id="1.20.1290.10">
    <property type="entry name" value="AhpD-like"/>
    <property type="match status" value="1"/>
</dbReference>
<dbReference type="InterPro" id="IPR029032">
    <property type="entry name" value="AhpD-like"/>
</dbReference>
<dbReference type="PANTHER" id="PTHR34846:SF11">
    <property type="entry name" value="4-CARBOXYMUCONOLACTONE DECARBOXYLASE FAMILY PROTEIN (AFU_ORTHOLOGUE AFUA_6G11590)"/>
    <property type="match status" value="1"/>
</dbReference>
<evidence type="ECO:0000313" key="2">
    <source>
        <dbReference type="Proteomes" id="UP000321933"/>
    </source>
</evidence>